<protein>
    <submittedName>
        <fullName evidence="3">Uncharacterized protein (DUF58 family)</fullName>
    </submittedName>
</protein>
<name>A0A7W8E4H3_9BACT</name>
<keyword evidence="1" id="KW-0812">Transmembrane</keyword>
<dbReference type="Proteomes" id="UP000540989">
    <property type="component" value="Unassembled WGS sequence"/>
</dbReference>
<keyword evidence="1" id="KW-0472">Membrane</keyword>
<accession>A0A7W8E4H3</accession>
<reference evidence="3 4" key="1">
    <citation type="submission" date="2020-08" db="EMBL/GenBank/DDBJ databases">
        <title>Genomic Encyclopedia of Type Strains, Phase IV (KMG-V): Genome sequencing to study the core and pangenomes of soil and plant-associated prokaryotes.</title>
        <authorList>
            <person name="Whitman W."/>
        </authorList>
    </citation>
    <scope>NUCLEOTIDE SEQUENCE [LARGE SCALE GENOMIC DNA]</scope>
    <source>
        <strain evidence="3 4">M8UP14</strain>
    </source>
</reference>
<keyword evidence="1" id="KW-1133">Transmembrane helix</keyword>
<feature type="transmembrane region" description="Helical" evidence="1">
    <location>
        <begin position="22"/>
        <end position="44"/>
    </location>
</feature>
<feature type="domain" description="DUF58" evidence="2">
    <location>
        <begin position="222"/>
        <end position="408"/>
    </location>
</feature>
<dbReference type="EMBL" id="JACHIP010000002">
    <property type="protein sequence ID" value="MBB5057140.1"/>
    <property type="molecule type" value="Genomic_DNA"/>
</dbReference>
<sequence>MQTLIPQQISAKGRTFGRMGRVVGFGITARGLWLLLAGLLFSVPEFFHPHRLWIMLAWDGLIALLIFVDGARLPSPAKIVVSRRFVHSPAIGQATEIEFEVVQESNTVVTISVTDDLHPALIETPRTVTLTAFPRDAARASITVTPRERGDVDLGRIYLRCKGALGLIERWAVCDCEQKIRIFPSSEQGASDTELYLMRARQIELQKRRLRLRGIGREFESLRDYQRGDELRNISWTATARRAKLITRQFTAERSQQVWLIIDAGRLSRTAFELKCGSGQQDLIVTQLDQAATAALMLAQVISSSGDKFALLTYGRAIQQQLLPGNGPSHLRIMIDLLSQTKGERSEANHLNAVSRLKNLQRRRGLVLWVTEMADSVGRPEVVTAASELVRRHLVVLVLLQHPELEALSTREPKNVEEMFASTAAQEILERRRTAILKLRQQGVLVVETTPGEVGAAAITKYLEVKAQGLI</sequence>
<keyword evidence="4" id="KW-1185">Reference proteome</keyword>
<dbReference type="RefSeq" id="WP_184215659.1">
    <property type="nucleotide sequence ID" value="NZ_JACHIP010000002.1"/>
</dbReference>
<comment type="caution">
    <text evidence="3">The sequence shown here is derived from an EMBL/GenBank/DDBJ whole genome shotgun (WGS) entry which is preliminary data.</text>
</comment>
<evidence type="ECO:0000259" key="2">
    <source>
        <dbReference type="Pfam" id="PF01882"/>
    </source>
</evidence>
<gene>
    <name evidence="3" type="ORF">HDF16_001825</name>
</gene>
<dbReference type="AlphaFoldDB" id="A0A7W8E4H3"/>
<evidence type="ECO:0000256" key="1">
    <source>
        <dbReference type="SAM" id="Phobius"/>
    </source>
</evidence>
<evidence type="ECO:0000313" key="3">
    <source>
        <dbReference type="EMBL" id="MBB5057140.1"/>
    </source>
</evidence>
<dbReference type="InterPro" id="IPR002881">
    <property type="entry name" value="DUF58"/>
</dbReference>
<dbReference type="PANTHER" id="PTHR33608">
    <property type="entry name" value="BLL2464 PROTEIN"/>
    <property type="match status" value="1"/>
</dbReference>
<dbReference type="PANTHER" id="PTHR33608:SF3">
    <property type="entry name" value="SLR2013 PROTEIN"/>
    <property type="match status" value="1"/>
</dbReference>
<organism evidence="3 4">
    <name type="scientific">Granulicella aggregans</name>
    <dbReference type="NCBI Taxonomy" id="474949"/>
    <lineage>
        <taxon>Bacteria</taxon>
        <taxon>Pseudomonadati</taxon>
        <taxon>Acidobacteriota</taxon>
        <taxon>Terriglobia</taxon>
        <taxon>Terriglobales</taxon>
        <taxon>Acidobacteriaceae</taxon>
        <taxon>Granulicella</taxon>
    </lineage>
</organism>
<evidence type="ECO:0000313" key="4">
    <source>
        <dbReference type="Proteomes" id="UP000540989"/>
    </source>
</evidence>
<proteinExistence type="predicted"/>
<dbReference type="Pfam" id="PF01882">
    <property type="entry name" value="DUF58"/>
    <property type="match status" value="1"/>
</dbReference>